<feature type="domain" description="NUMOD4" evidence="2">
    <location>
        <begin position="3"/>
        <end position="47"/>
    </location>
</feature>
<sequence length="170" mass="18925">MSEEWRAAVGWEGLYEVSDAGRVRSLDRAVEQRNGRIYPVRGRTLKPAAVKQHLVVGLCRNGIQSNTKVHRLVLEAFAGPAPTGMVCCHNNGDGTDNRLENLRWDTLSSNSQDTVRHGANRNANKTHCPSGHPYSPENTYSYPTGRICKSCSMGRKHARNEQRAQLKKVS</sequence>
<keyword evidence="6" id="KW-1185">Reference proteome</keyword>
<protein>
    <recommendedName>
        <fullName evidence="7">HNH endonuclease</fullName>
    </recommendedName>
</protein>
<gene>
    <name evidence="4" type="ORF">F8M49_00200</name>
    <name evidence="5" type="ORF">F8M49_29970</name>
</gene>
<feature type="domain" description="HNH nuclease" evidence="3">
    <location>
        <begin position="68"/>
        <end position="111"/>
    </location>
</feature>
<proteinExistence type="predicted"/>
<dbReference type="EMBL" id="WBMO01000001">
    <property type="protein sequence ID" value="MDV2474211.1"/>
    <property type="molecule type" value="Genomic_DNA"/>
</dbReference>
<evidence type="ECO:0000259" key="2">
    <source>
        <dbReference type="Pfam" id="PF07463"/>
    </source>
</evidence>
<organism evidence="5 6">
    <name type="scientific">Rhodococcus zopfii</name>
    <dbReference type="NCBI Taxonomy" id="43772"/>
    <lineage>
        <taxon>Bacteria</taxon>
        <taxon>Bacillati</taxon>
        <taxon>Actinomycetota</taxon>
        <taxon>Actinomycetes</taxon>
        <taxon>Mycobacteriales</taxon>
        <taxon>Nocardiaceae</taxon>
        <taxon>Rhodococcus</taxon>
    </lineage>
</organism>
<evidence type="ECO:0008006" key="7">
    <source>
        <dbReference type="Google" id="ProtNLM"/>
    </source>
</evidence>
<accession>A0ABU3WX65</accession>
<dbReference type="Pfam" id="PF13392">
    <property type="entry name" value="HNH_3"/>
    <property type="match status" value="1"/>
</dbReference>
<dbReference type="Pfam" id="PF07463">
    <property type="entry name" value="NUMOD4"/>
    <property type="match status" value="1"/>
</dbReference>
<feature type="region of interest" description="Disordered" evidence="1">
    <location>
        <begin position="110"/>
        <end position="136"/>
    </location>
</feature>
<name>A0ABU3WX65_9NOCA</name>
<reference evidence="5 6" key="1">
    <citation type="submission" date="2019-10" db="EMBL/GenBank/DDBJ databases">
        <title>Draft Genome Assembly of Rhodococcus zopfii DSM44189.</title>
        <authorList>
            <person name="Sutton J.M."/>
            <person name="Akob D.M."/>
            <person name="Bushman T.J."/>
        </authorList>
    </citation>
    <scope>NUCLEOTIDE SEQUENCE [LARGE SCALE GENOMIC DNA]</scope>
    <source>
        <strain evidence="5 6">DSM 44189</strain>
    </source>
</reference>
<dbReference type="Proteomes" id="UP001275440">
    <property type="component" value="Unassembled WGS sequence"/>
</dbReference>
<dbReference type="InterPro" id="IPR010902">
    <property type="entry name" value="NUMOD4"/>
</dbReference>
<comment type="caution">
    <text evidence="5">The sequence shown here is derived from an EMBL/GenBank/DDBJ whole genome shotgun (WGS) entry which is preliminary data.</text>
</comment>
<dbReference type="InterPro" id="IPR044925">
    <property type="entry name" value="His-Me_finger_sf"/>
</dbReference>
<evidence type="ECO:0000313" key="5">
    <source>
        <dbReference type="EMBL" id="MDV2478590.1"/>
    </source>
</evidence>
<evidence type="ECO:0000259" key="3">
    <source>
        <dbReference type="Pfam" id="PF13392"/>
    </source>
</evidence>
<dbReference type="Gene3D" id="3.90.75.20">
    <property type="match status" value="1"/>
</dbReference>
<evidence type="ECO:0000256" key="1">
    <source>
        <dbReference type="SAM" id="MobiDB-lite"/>
    </source>
</evidence>
<dbReference type="SUPFAM" id="SSF54060">
    <property type="entry name" value="His-Me finger endonucleases"/>
    <property type="match status" value="1"/>
</dbReference>
<evidence type="ECO:0000313" key="4">
    <source>
        <dbReference type="EMBL" id="MDV2474211.1"/>
    </source>
</evidence>
<dbReference type="EMBL" id="WBMO01000005">
    <property type="protein sequence ID" value="MDV2478590.1"/>
    <property type="molecule type" value="Genomic_DNA"/>
</dbReference>
<dbReference type="InterPro" id="IPR003615">
    <property type="entry name" value="HNH_nuc"/>
</dbReference>
<evidence type="ECO:0000313" key="6">
    <source>
        <dbReference type="Proteomes" id="UP001275440"/>
    </source>
</evidence>